<proteinExistence type="predicted"/>
<gene>
    <name evidence="2" type="ORF">HEB94_001633</name>
</gene>
<dbReference type="Proteomes" id="UP000638648">
    <property type="component" value="Unassembled WGS sequence"/>
</dbReference>
<reference evidence="2" key="1">
    <citation type="submission" date="2020-10" db="EMBL/GenBank/DDBJ databases">
        <title>Sequencing the genomes of 1000 actinobacteria strains.</title>
        <authorList>
            <person name="Klenk H.-P."/>
        </authorList>
    </citation>
    <scope>NUCLEOTIDE SEQUENCE</scope>
    <source>
        <strain evidence="2">DSM 45354</strain>
    </source>
</reference>
<organism evidence="2 3">
    <name type="scientific">Actinopolymorpha pittospori</name>
    <dbReference type="NCBI Taxonomy" id="648752"/>
    <lineage>
        <taxon>Bacteria</taxon>
        <taxon>Bacillati</taxon>
        <taxon>Actinomycetota</taxon>
        <taxon>Actinomycetes</taxon>
        <taxon>Propionibacteriales</taxon>
        <taxon>Actinopolymorphaceae</taxon>
        <taxon>Actinopolymorpha</taxon>
    </lineage>
</organism>
<evidence type="ECO:0000313" key="3">
    <source>
        <dbReference type="Proteomes" id="UP000638648"/>
    </source>
</evidence>
<feature type="region of interest" description="Disordered" evidence="1">
    <location>
        <begin position="1"/>
        <end position="25"/>
    </location>
</feature>
<evidence type="ECO:0000256" key="1">
    <source>
        <dbReference type="SAM" id="MobiDB-lite"/>
    </source>
</evidence>
<feature type="compositionally biased region" description="Polar residues" evidence="1">
    <location>
        <begin position="115"/>
        <end position="125"/>
    </location>
</feature>
<evidence type="ECO:0000313" key="2">
    <source>
        <dbReference type="EMBL" id="MBE1604785.1"/>
    </source>
</evidence>
<name>A0A927RA90_9ACTN</name>
<feature type="region of interest" description="Disordered" evidence="1">
    <location>
        <begin position="115"/>
        <end position="134"/>
    </location>
</feature>
<keyword evidence="3" id="KW-1185">Reference proteome</keyword>
<dbReference type="EMBL" id="JADBEM010000001">
    <property type="protein sequence ID" value="MBE1604785.1"/>
    <property type="molecule type" value="Genomic_DNA"/>
</dbReference>
<sequence>MTTSGPKHPHGSTPAWRRAGPRDAVLPQKPWCEGGGCPPGLRTRAADLPRARAYHLHVPRLKPNFVAYTPCRTWSEPPHSLERTSTHVLSATNGTACTFDTRESASSIGRNWTVTRPSENALPTTSRKKDIPGV</sequence>
<comment type="caution">
    <text evidence="2">The sequence shown here is derived from an EMBL/GenBank/DDBJ whole genome shotgun (WGS) entry which is preliminary data.</text>
</comment>
<protein>
    <submittedName>
        <fullName evidence="2">Uncharacterized protein</fullName>
    </submittedName>
</protein>
<dbReference type="AlphaFoldDB" id="A0A927RA90"/>
<accession>A0A927RA90</accession>